<keyword evidence="2" id="KW-1185">Reference proteome</keyword>
<sequence>MNTLSTAYKPAEGNGLCDFVFATDWQSLHKNAASVLPSVFILEVELWSGLKKGPPRKLKFPEPSKVVEILKGNLD</sequence>
<name>A0ABQ7SUU0_PHRPL</name>
<evidence type="ECO:0000313" key="1">
    <source>
        <dbReference type="EMBL" id="KAH0621129.1"/>
    </source>
</evidence>
<accession>A0ABQ7SUU0</accession>
<proteinExistence type="predicted"/>
<dbReference type="EMBL" id="JAIPUX010003289">
    <property type="protein sequence ID" value="KAH0621129.1"/>
    <property type="molecule type" value="Genomic_DNA"/>
</dbReference>
<comment type="caution">
    <text evidence="1">The sequence shown here is derived from an EMBL/GenBank/DDBJ whole genome shotgun (WGS) entry which is preliminary data.</text>
</comment>
<evidence type="ECO:0000313" key="2">
    <source>
        <dbReference type="Proteomes" id="UP000826234"/>
    </source>
</evidence>
<protein>
    <submittedName>
        <fullName evidence="1">Uncharacterized protein</fullName>
    </submittedName>
</protein>
<reference evidence="1 2" key="1">
    <citation type="journal article" date="2022" name="Gigascience">
        <title>A chromosome-level genome assembly and annotation of the desert horned lizard, Phrynosoma platyrhinos, provides insight into chromosomal rearrangements among reptiles.</title>
        <authorList>
            <person name="Koochekian N."/>
            <person name="Ascanio A."/>
            <person name="Farleigh K."/>
            <person name="Card D.C."/>
            <person name="Schield D.R."/>
            <person name="Castoe T.A."/>
            <person name="Jezkova T."/>
        </authorList>
    </citation>
    <scope>NUCLEOTIDE SEQUENCE [LARGE SCALE GENOMIC DNA]</scope>
    <source>
        <strain evidence="1">NK-2021</strain>
    </source>
</reference>
<gene>
    <name evidence="1" type="ORF">JD844_022168</name>
</gene>
<dbReference type="Proteomes" id="UP000826234">
    <property type="component" value="Unassembled WGS sequence"/>
</dbReference>
<organism evidence="1 2">
    <name type="scientific">Phrynosoma platyrhinos</name>
    <name type="common">Desert horned lizard</name>
    <dbReference type="NCBI Taxonomy" id="52577"/>
    <lineage>
        <taxon>Eukaryota</taxon>
        <taxon>Metazoa</taxon>
        <taxon>Chordata</taxon>
        <taxon>Craniata</taxon>
        <taxon>Vertebrata</taxon>
        <taxon>Euteleostomi</taxon>
        <taxon>Lepidosauria</taxon>
        <taxon>Squamata</taxon>
        <taxon>Bifurcata</taxon>
        <taxon>Unidentata</taxon>
        <taxon>Episquamata</taxon>
        <taxon>Toxicofera</taxon>
        <taxon>Iguania</taxon>
        <taxon>Phrynosomatidae</taxon>
        <taxon>Phrynosomatinae</taxon>
        <taxon>Phrynosoma</taxon>
    </lineage>
</organism>